<name>A0A1T0CVW4_9GAMM</name>
<dbReference type="Pfam" id="PF02036">
    <property type="entry name" value="SCP2"/>
    <property type="match status" value="1"/>
</dbReference>
<dbReference type="Proteomes" id="UP000190683">
    <property type="component" value="Unassembled WGS sequence"/>
</dbReference>
<reference evidence="2 3" key="1">
    <citation type="submission" date="2017-02" db="EMBL/GenBank/DDBJ databases">
        <title>Draft genome sequence of Moraxella porci CCUG 54912T type strain.</title>
        <authorList>
            <person name="Salva-Serra F."/>
            <person name="Engstrom-Jakobsson H."/>
            <person name="Thorell K."/>
            <person name="Jaen-Luchoro D."/>
            <person name="Gonzales-Siles L."/>
            <person name="Karlsson R."/>
            <person name="Yazdan S."/>
            <person name="Boulund F."/>
            <person name="Johnning A."/>
            <person name="Engstrand L."/>
            <person name="Kristiansson E."/>
            <person name="Moore E."/>
        </authorList>
    </citation>
    <scope>NUCLEOTIDE SEQUENCE [LARGE SCALE GENOMIC DNA]</scope>
    <source>
        <strain evidence="2 3">CCUG 54912</strain>
    </source>
</reference>
<feature type="domain" description="SCP2" evidence="1">
    <location>
        <begin position="33"/>
        <end position="107"/>
    </location>
</feature>
<dbReference type="RefSeq" id="WP_078316768.1">
    <property type="nucleotide sequence ID" value="NZ_MUYV01000001.1"/>
</dbReference>
<accession>A0A1T0CVW4</accession>
<proteinExistence type="predicted"/>
<dbReference type="SUPFAM" id="SSF55718">
    <property type="entry name" value="SCP-like"/>
    <property type="match status" value="1"/>
</dbReference>
<organism evidence="2 3">
    <name type="scientific">Moraxella porci DSM 25326</name>
    <dbReference type="NCBI Taxonomy" id="573983"/>
    <lineage>
        <taxon>Bacteria</taxon>
        <taxon>Pseudomonadati</taxon>
        <taxon>Pseudomonadota</taxon>
        <taxon>Gammaproteobacteria</taxon>
        <taxon>Moraxellales</taxon>
        <taxon>Moraxellaceae</taxon>
        <taxon>Moraxella</taxon>
    </lineage>
</organism>
<dbReference type="InterPro" id="IPR036527">
    <property type="entry name" value="SCP2_sterol-bd_dom_sf"/>
</dbReference>
<dbReference type="InterPro" id="IPR003033">
    <property type="entry name" value="SCP2_sterol-bd_dom"/>
</dbReference>
<dbReference type="AlphaFoldDB" id="A0A1T0CVW4"/>
<gene>
    <name evidence="2" type="ORF">B0681_00335</name>
</gene>
<protein>
    <submittedName>
        <fullName evidence="2">SCP-2 sterol transfer family protein</fullName>
    </submittedName>
</protein>
<dbReference type="Gene3D" id="3.30.1050.10">
    <property type="entry name" value="SCP2 sterol-binding domain"/>
    <property type="match status" value="1"/>
</dbReference>
<keyword evidence="3" id="KW-1185">Reference proteome</keyword>
<dbReference type="EMBL" id="MUYV01000001">
    <property type="protein sequence ID" value="OOS26379.1"/>
    <property type="molecule type" value="Genomic_DNA"/>
</dbReference>
<evidence type="ECO:0000259" key="1">
    <source>
        <dbReference type="Pfam" id="PF02036"/>
    </source>
</evidence>
<evidence type="ECO:0000313" key="3">
    <source>
        <dbReference type="Proteomes" id="UP000190683"/>
    </source>
</evidence>
<comment type="caution">
    <text evidence="2">The sequence shown here is derived from an EMBL/GenBank/DDBJ whole genome shotgun (WGS) entry which is preliminary data.</text>
</comment>
<sequence>MAKFLSQAWFDQVNELNAQAGDLNLPPNLASIILNASVTGEQGANLYLKEGKIHQGSTPDAISSVVIDDATLSNIISTGDVNQAIEAFMMGKIRIDGDMTQVMALQSAKPSQEQKALFKQILAITEF</sequence>
<evidence type="ECO:0000313" key="2">
    <source>
        <dbReference type="EMBL" id="OOS26379.1"/>
    </source>
</evidence>